<dbReference type="Proteomes" id="UP000189452">
    <property type="component" value="Chromosome"/>
</dbReference>
<name>A0A045JN40_MYCTX</name>
<evidence type="ECO:0000313" key="16">
    <source>
        <dbReference type="EMBL" id="OMH60085.1"/>
    </source>
</evidence>
<evidence type="ECO:0000313" key="9">
    <source>
        <dbReference type="EMBL" id="CNU56625.1"/>
    </source>
</evidence>
<evidence type="ECO:0000256" key="1">
    <source>
        <dbReference type="ARBA" id="ARBA00006226"/>
    </source>
</evidence>
<dbReference type="EMBL" id="CSAJ01000603">
    <property type="protein sequence ID" value="COW94796.1"/>
    <property type="molecule type" value="Genomic_DNA"/>
</dbReference>
<dbReference type="EMBL" id="CFOE01000228">
    <property type="protein sequence ID" value="CFE39580.1"/>
    <property type="molecule type" value="Genomic_DNA"/>
</dbReference>
<dbReference type="STRING" id="115862.BBG46_11230"/>
<reference evidence="17 32" key="5">
    <citation type="journal article" date="2017" name="N. Engl. J. Med.">
        <title>Transmission of Extensively Drug-Resistant Tuberculosis in South Africa.</title>
        <authorList>
            <person name="Shah N.S."/>
            <person name="Auld S.C."/>
            <person name="Brust J.C."/>
            <person name="Mathema B."/>
            <person name="Ismail N."/>
            <person name="Moodley P."/>
            <person name="Mlisana K."/>
            <person name="Allana S."/>
            <person name="Campbell A."/>
            <person name="Mthiyane T."/>
            <person name="Morris N."/>
            <person name="Mpangase P."/>
            <person name="van der Meulen H."/>
            <person name="Omar S.V."/>
            <person name="Brown T.S."/>
            <person name="Narechania A."/>
            <person name="Shaskina E."/>
            <person name="Kapwata T."/>
            <person name="Kreiswirth B."/>
            <person name="Gandhi N.R."/>
        </authorList>
    </citation>
    <scope>NUCLEOTIDE SEQUENCE [LARGE SCALE GENOMIC DNA]</scope>
    <source>
        <strain evidence="17 32">32301_S10</strain>
    </source>
</reference>
<dbReference type="Proteomes" id="UP000048948">
    <property type="component" value="Unassembled WGS sequence"/>
</dbReference>
<evidence type="ECO:0000313" key="14">
    <source>
        <dbReference type="EMBL" id="COY26215.1"/>
    </source>
</evidence>
<dbReference type="EMBL" id="LWDQ01000001">
    <property type="protein sequence ID" value="OMH60085.1"/>
    <property type="molecule type" value="Genomic_DNA"/>
</dbReference>
<evidence type="ECO:0000313" key="25">
    <source>
        <dbReference type="Proteomes" id="UP000048289"/>
    </source>
</evidence>
<evidence type="ECO:0000313" key="23">
    <source>
        <dbReference type="Proteomes" id="UP000045842"/>
    </source>
</evidence>
<evidence type="ECO:0000256" key="2">
    <source>
        <dbReference type="ARBA" id="ARBA00022649"/>
    </source>
</evidence>
<dbReference type="EMBL" id="CSAD01001058">
    <property type="protein sequence ID" value="COW80830.1"/>
    <property type="molecule type" value="Genomic_DNA"/>
</dbReference>
<evidence type="ECO:0000313" key="21">
    <source>
        <dbReference type="Proteomes" id="UP000039217"/>
    </source>
</evidence>
<dbReference type="PATRIC" id="fig|1773.206.peg.1017"/>
<dbReference type="Proteomes" id="UP000048600">
    <property type="component" value="Unassembled WGS sequence"/>
</dbReference>
<reference evidence="19 20" key="2">
    <citation type="submission" date="2015-03" db="EMBL/GenBank/DDBJ databases">
        <authorList>
            <consortium name="Pathogen Informatics"/>
        </authorList>
    </citation>
    <scope>NUCLEOTIDE SEQUENCE [LARGE SCALE GENOMIC DNA]</scope>
    <source>
        <strain evidence="6 27">Bir 172</strain>
        <strain evidence="7 30">Bir 185</strain>
        <strain evidence="5 28">Bir 187</strain>
        <strain evidence="9 21">D00501624</strain>
        <strain evidence="11 23">G09801536</strain>
        <strain evidence="3 25">G09901357</strain>
        <strain evidence="4 24">H09601792</strain>
        <strain evidence="19">K00500041</strain>
        <strain evidence="12 22">M09401471</strain>
        <strain evidence="20">N09902308</strain>
        <strain evidence="13 26">P00601463</strain>
    </source>
</reference>
<dbReference type="Proteomes" id="UP000050164">
    <property type="component" value="Unassembled WGS sequence"/>
</dbReference>
<dbReference type="AlphaFoldDB" id="A0A045JN40"/>
<dbReference type="EMBL" id="JAGIZI010000025">
    <property type="protein sequence ID" value="MBP0684453.1"/>
    <property type="molecule type" value="Genomic_DNA"/>
</dbReference>
<dbReference type="InterPro" id="IPR007712">
    <property type="entry name" value="RelE/ParE_toxin"/>
</dbReference>
<evidence type="ECO:0000313" key="13">
    <source>
        <dbReference type="EMBL" id="COX53611.1"/>
    </source>
</evidence>
<evidence type="ECO:0000313" key="29">
    <source>
        <dbReference type="Proteomes" id="UP000050139"/>
    </source>
</evidence>
<evidence type="ECO:0000313" key="5">
    <source>
        <dbReference type="EMBL" id="CKR96803.1"/>
    </source>
</evidence>
<evidence type="ECO:0000313" key="6">
    <source>
        <dbReference type="EMBL" id="CKS09931.1"/>
    </source>
</evidence>
<gene>
    <name evidence="14" type="primary">parE2</name>
    <name evidence="16" type="ORF">A4S10_02257</name>
    <name evidence="18" type="ORF">DKC2_2265</name>
    <name evidence="17" type="ORF">DSJ38_08075</name>
    <name evidence="9" type="ORF">ERS007661_00867</name>
    <name evidence="11" type="ORF">ERS007679_04335</name>
    <name evidence="3" type="ORF">ERS007681_01961</name>
    <name evidence="4" type="ORF">ERS007688_04247</name>
    <name evidence="10" type="ORF">ERS007703_02749</name>
    <name evidence="12" type="ORF">ERS007720_03615</name>
    <name evidence="14" type="ORF">ERS007739_02342</name>
    <name evidence="13" type="ORF">ERS007741_04508</name>
    <name evidence="6" type="ORF">ERS027646_01259</name>
    <name evidence="7" type="ORF">ERS027659_02913</name>
    <name evidence="5" type="ORF">ERS027661_02397</name>
    <name evidence="8" type="ORF">ERS094118_02971</name>
    <name evidence="15" type="ORF">J8J21_15285</name>
</gene>
<keyword evidence="2" id="KW-1277">Toxin-antitoxin system</keyword>
<dbReference type="InterPro" id="IPR051803">
    <property type="entry name" value="TA_system_RelE-like_toxin"/>
</dbReference>
<evidence type="ECO:0000313" key="26">
    <source>
        <dbReference type="Proteomes" id="UP000048600"/>
    </source>
</evidence>
<proteinExistence type="inferred from homology"/>
<evidence type="ECO:0000313" key="3">
    <source>
        <dbReference type="EMBL" id="CFE39580.1"/>
    </source>
</evidence>
<reference evidence="10" key="3">
    <citation type="submission" date="2015-03" db="EMBL/GenBank/DDBJ databases">
        <authorList>
            <person name="Murphy D."/>
        </authorList>
    </citation>
    <scope>NUCLEOTIDE SEQUENCE [LARGE SCALE GENOMIC DNA]</scope>
    <source>
        <strain evidence="10">K00500041</strain>
    </source>
</reference>
<dbReference type="EMBL" id="LR027516">
    <property type="protein sequence ID" value="VCU50423.1"/>
    <property type="molecule type" value="Genomic_DNA"/>
</dbReference>
<evidence type="ECO:0000313" key="33">
    <source>
        <dbReference type="Proteomes" id="UP000300237"/>
    </source>
</evidence>
<dbReference type="Proteomes" id="UP000046947">
    <property type="component" value="Unassembled WGS sequence"/>
</dbReference>
<reference evidence="16 31" key="6">
    <citation type="submission" date="2017-02" db="EMBL/GenBank/DDBJ databases">
        <title>Protein polymorphisms may explain contrasting epidemiological fitness of two variants of a multidrug-resistant Mycobacterium tuberculosis strain.</title>
        <authorList>
            <person name="Bigi M.M."/>
            <person name="Lopez B."/>
            <person name="Blanco F.C."/>
            <person name="Sasiain M.C."/>
            <person name="De La Barrera S."/>
            <person name="Ritacco V."/>
            <person name="Bigi F."/>
            <person name="Soria M.A."/>
        </authorList>
    </citation>
    <scope>NUCLEOTIDE SEQUENCE [LARGE SCALE GENOMIC DNA]</scope>
    <source>
        <strain evidence="16 31">6548</strain>
    </source>
</reference>
<accession>A0A045JN40</accession>
<dbReference type="PANTHER" id="PTHR33755">
    <property type="entry name" value="TOXIN PARE1-RELATED"/>
    <property type="match status" value="1"/>
</dbReference>
<evidence type="ECO:0000313" key="8">
    <source>
        <dbReference type="EMBL" id="CLW63710.1"/>
    </source>
</evidence>
<dbReference type="EMBL" id="CNFU01000503">
    <property type="protein sequence ID" value="CKR96803.1"/>
    <property type="molecule type" value="Genomic_DNA"/>
</dbReference>
<evidence type="ECO:0000313" key="32">
    <source>
        <dbReference type="Proteomes" id="UP000256381"/>
    </source>
</evidence>
<dbReference type="Proteomes" id="UP000049023">
    <property type="component" value="Unassembled WGS sequence"/>
</dbReference>
<protein>
    <submittedName>
        <fullName evidence="14 16">Toxin ParE2</fullName>
    </submittedName>
    <submittedName>
        <fullName evidence="15">Type II toxin-antitoxin system RelE/ParE family toxin</fullName>
    </submittedName>
</protein>
<evidence type="ECO:0000313" key="12">
    <source>
        <dbReference type="EMBL" id="COW94796.1"/>
    </source>
</evidence>
<dbReference type="EMBL" id="QTBD01000125">
    <property type="protein sequence ID" value="REQ53550.1"/>
    <property type="molecule type" value="Genomic_DNA"/>
</dbReference>
<organism evidence="14 20">
    <name type="scientific">Mycobacterium tuberculosis</name>
    <dbReference type="NCBI Taxonomy" id="1773"/>
    <lineage>
        <taxon>Bacteria</taxon>
        <taxon>Bacillati</taxon>
        <taxon>Actinomycetota</taxon>
        <taxon>Actinomycetes</taxon>
        <taxon>Mycobacteriales</taxon>
        <taxon>Mycobacteriaceae</taxon>
        <taxon>Mycobacterium</taxon>
        <taxon>Mycobacterium tuberculosis complex</taxon>
    </lineage>
</organism>
<dbReference type="EMBL" id="CSAE01000320">
    <property type="protein sequence ID" value="COW09626.1"/>
    <property type="molecule type" value="Genomic_DNA"/>
</dbReference>
<reference evidence="14 29" key="1">
    <citation type="submission" date="2015-03" db="EMBL/GenBank/DDBJ databases">
        <authorList>
            <consortium name="Pathogen Informatics"/>
            <person name="Murphy D."/>
        </authorList>
    </citation>
    <scope>NUCLEOTIDE SEQUENCE</scope>
    <source>
        <strain evidence="8 29">0268S</strain>
        <strain evidence="14">N09902308</strain>
    </source>
</reference>
<evidence type="ECO:0000313" key="4">
    <source>
        <dbReference type="EMBL" id="CFE80456.1"/>
    </source>
</evidence>
<evidence type="ECO:0000313" key="18">
    <source>
        <dbReference type="EMBL" id="VCU50423.1"/>
    </source>
</evidence>
<dbReference type="EMBL" id="CQQC01000197">
    <property type="protein sequence ID" value="CNU56625.1"/>
    <property type="molecule type" value="Genomic_DNA"/>
</dbReference>
<dbReference type="Proteomes" id="UP000045842">
    <property type="component" value="Unassembled WGS sequence"/>
</dbReference>
<evidence type="ECO:0000313" key="17">
    <source>
        <dbReference type="EMBL" id="REQ53550.1"/>
    </source>
</evidence>
<dbReference type="Proteomes" id="UP000256381">
    <property type="component" value="Unassembled WGS sequence"/>
</dbReference>
<dbReference type="Proteomes" id="UP000044938">
    <property type="component" value="Unassembled WGS sequence"/>
</dbReference>
<evidence type="ECO:0000313" key="24">
    <source>
        <dbReference type="Proteomes" id="UP000046947"/>
    </source>
</evidence>
<dbReference type="Pfam" id="PF05016">
    <property type="entry name" value="ParE_toxin"/>
    <property type="match status" value="1"/>
</dbReference>
<dbReference type="EMBL" id="CFOH01001168">
    <property type="protein sequence ID" value="CFE80456.1"/>
    <property type="molecule type" value="Genomic_DNA"/>
</dbReference>
<reference evidence="16 31" key="4">
    <citation type="submission" date="2016-04" db="EMBL/GenBank/DDBJ databases">
        <authorList>
            <person name="Bigi M."/>
            <person name="Bigi F."/>
            <person name="Soria M.A."/>
        </authorList>
    </citation>
    <scope>NUCLEOTIDE SEQUENCE [LARGE SCALE GENOMIC DNA]</scope>
    <source>
        <strain evidence="16 31">6548</strain>
    </source>
</reference>
<reference evidence="15 34" key="9">
    <citation type="submission" date="2021-03" db="EMBL/GenBank/DDBJ databases">
        <title>Whole Genome Sequencing of Mycobacterium tuberculosis clinical isolates from Arunachal Pradesh, India.</title>
        <authorList>
            <person name="Singh S."/>
            <person name="Mudliar S.R."/>
            <person name="Kulsum U."/>
            <person name="Rufai S.B."/>
            <person name="Singh P.K."/>
            <person name="Umpo M."/>
            <person name="Nyori M."/>
        </authorList>
    </citation>
    <scope>NUCLEOTIDE SEQUENCE [LARGE SCALE GENOMIC DNA]</scope>
    <source>
        <strain evidence="15 34">OMICS/BPL/0142/20/SP</strain>
    </source>
</reference>
<dbReference type="Proteomes" id="UP000039217">
    <property type="component" value="Unassembled WGS sequence"/>
</dbReference>
<evidence type="ECO:0000313" key="31">
    <source>
        <dbReference type="Proteomes" id="UP000189452"/>
    </source>
</evidence>
<dbReference type="EMBL" id="CNFT01000768">
    <property type="protein sequence ID" value="CKS30513.1"/>
    <property type="molecule type" value="Genomic_DNA"/>
</dbReference>
<dbReference type="EMBL" id="COPH01000024">
    <property type="protein sequence ID" value="CLW63710.1"/>
    <property type="molecule type" value="Genomic_DNA"/>
</dbReference>
<dbReference type="Proteomes" id="UP000050139">
    <property type="component" value="Unassembled WGS sequence"/>
</dbReference>
<dbReference type="Gene3D" id="3.30.2310.20">
    <property type="entry name" value="RelE-like"/>
    <property type="match status" value="1"/>
</dbReference>
<dbReference type="GeneID" id="45426119"/>
<dbReference type="RefSeq" id="WP_003411124.1">
    <property type="nucleotide sequence ID" value="NZ_AP017901.1"/>
</dbReference>
<evidence type="ECO:0000313" key="7">
    <source>
        <dbReference type="EMBL" id="CKS30513.1"/>
    </source>
</evidence>
<dbReference type="Proteomes" id="UP000039021">
    <property type="component" value="Unassembled WGS sequence"/>
</dbReference>
<evidence type="ECO:0000313" key="11">
    <source>
        <dbReference type="EMBL" id="COW80830.1"/>
    </source>
</evidence>
<dbReference type="EMBL" id="CSBK01001053">
    <property type="protein sequence ID" value="COY26215.1"/>
    <property type="molecule type" value="Genomic_DNA"/>
</dbReference>
<dbReference type="EMBL" id="CHKL01000987">
    <property type="protein sequence ID" value="COX53611.1"/>
    <property type="molecule type" value="Genomic_DNA"/>
</dbReference>
<evidence type="ECO:0000313" key="15">
    <source>
        <dbReference type="EMBL" id="MBP0684453.1"/>
    </source>
</evidence>
<evidence type="ECO:0000313" key="27">
    <source>
        <dbReference type="Proteomes" id="UP000048948"/>
    </source>
</evidence>
<dbReference type="InterPro" id="IPR035093">
    <property type="entry name" value="RelE/ParE_toxin_dom_sf"/>
</dbReference>
<dbReference type="Proteomes" id="UP000300237">
    <property type="component" value="Chromosome"/>
</dbReference>
<evidence type="ECO:0000313" key="34">
    <source>
        <dbReference type="Proteomes" id="UP000671119"/>
    </source>
</evidence>
<dbReference type="Proteomes" id="UP000038802">
    <property type="component" value="Unassembled WGS sequence"/>
</dbReference>
<evidence type="ECO:0000313" key="19">
    <source>
        <dbReference type="Proteomes" id="UP000038802"/>
    </source>
</evidence>
<evidence type="ECO:0000313" key="28">
    <source>
        <dbReference type="Proteomes" id="UP000049023"/>
    </source>
</evidence>
<comment type="similarity">
    <text evidence="1">Belongs to the RelE toxin family.</text>
</comment>
<dbReference type="SMR" id="A0A045JN40"/>
<reference evidence="18 33" key="8">
    <citation type="submission" date="2018-08" db="EMBL/GenBank/DDBJ databases">
        <authorList>
            <person name="Fokvardsen B D."/>
            <person name="Norman A."/>
        </authorList>
    </citation>
    <scope>NUCLEOTIDE SEQUENCE [LARGE SCALE GENOMIC DNA]</scope>
    <source>
        <strain evidence="18 33">DKC2</strain>
    </source>
</reference>
<evidence type="ECO:0000313" key="22">
    <source>
        <dbReference type="Proteomes" id="UP000044938"/>
    </source>
</evidence>
<dbReference type="Proteomes" id="UP000671119">
    <property type="component" value="Unassembled WGS sequence"/>
</dbReference>
<evidence type="ECO:0000313" key="10">
    <source>
        <dbReference type="EMBL" id="COW09626.1"/>
    </source>
</evidence>
<evidence type="ECO:0000313" key="20">
    <source>
        <dbReference type="Proteomes" id="UP000039021"/>
    </source>
</evidence>
<evidence type="ECO:0000313" key="30">
    <source>
        <dbReference type="Proteomes" id="UP000050164"/>
    </source>
</evidence>
<sequence length="105" mass="12313">MTRRLRVHNGVEDDLFEAFSYYADAAPDQIDRLYNLFVDAVTKRIPQAPNAFAPLFKHYRHIYLRPFRYYVAYRTTDEAIDILAVRHGMENPNAVEAEISGRTFE</sequence>
<dbReference type="EMBL" id="CNGE01000174">
    <property type="protein sequence ID" value="CKS09931.1"/>
    <property type="molecule type" value="Genomic_DNA"/>
</dbReference>
<dbReference type="Proteomes" id="UP000048289">
    <property type="component" value="Unassembled WGS sequence"/>
</dbReference>
<reference evidence="17" key="7">
    <citation type="submission" date="2018-07" db="EMBL/GenBank/DDBJ databases">
        <authorList>
            <person name="Shah S."/>
            <person name="Brown T."/>
            <person name="Auld S."/>
            <person name="Bratton K."/>
            <person name="Narechania A."/>
            <person name="Mathema B."/>
            <person name="Gandhi N."/>
        </authorList>
    </citation>
    <scope>NUCLEOTIDE SEQUENCE</scope>
    <source>
        <strain evidence="17">32301_S10</strain>
    </source>
</reference>
<dbReference type="PANTHER" id="PTHR33755:SF8">
    <property type="entry name" value="TOXIN PARE2"/>
    <property type="match status" value="1"/>
</dbReference>